<dbReference type="EMBL" id="CM010715">
    <property type="protein sequence ID" value="RZC43450.1"/>
    <property type="molecule type" value="Genomic_DNA"/>
</dbReference>
<dbReference type="FunFam" id="1.10.510.10:FF:000240">
    <property type="entry name" value="Lectin-domain containing receptor kinase A4.3"/>
    <property type="match status" value="1"/>
</dbReference>
<keyword evidence="16" id="KW-1185">Reference proteome</keyword>
<keyword evidence="11" id="KW-0675">Receptor</keyword>
<evidence type="ECO:0000256" key="6">
    <source>
        <dbReference type="ARBA" id="ARBA00022729"/>
    </source>
</evidence>
<dbReference type="InterPro" id="IPR000719">
    <property type="entry name" value="Prot_kinase_dom"/>
</dbReference>
<dbReference type="FunFam" id="3.30.200.20:FF:000217">
    <property type="entry name" value="probable LRR receptor-like serine/threonine-protein kinase At1g53430"/>
    <property type="match status" value="1"/>
</dbReference>
<reference evidence="15 16" key="1">
    <citation type="journal article" date="2018" name="Science">
        <title>The opium poppy genome and morphinan production.</title>
        <authorList>
            <person name="Guo L."/>
            <person name="Winzer T."/>
            <person name="Yang X."/>
            <person name="Li Y."/>
            <person name="Ning Z."/>
            <person name="He Z."/>
            <person name="Teodor R."/>
            <person name="Lu Y."/>
            <person name="Bowser T.A."/>
            <person name="Graham I.A."/>
            <person name="Ye K."/>
        </authorList>
    </citation>
    <scope>NUCLEOTIDE SEQUENCE [LARGE SCALE GENOMIC DNA]</scope>
    <source>
        <strain evidence="16">cv. HN1</strain>
        <tissue evidence="15">Leaves</tissue>
    </source>
</reference>
<keyword evidence="12" id="KW-0325">Glycoprotein</keyword>
<dbReference type="Proteomes" id="UP000316621">
    <property type="component" value="Chromosome 1"/>
</dbReference>
<dbReference type="PANTHER" id="PTHR48006">
    <property type="entry name" value="LEUCINE-RICH REPEAT-CONTAINING PROTEIN DDB_G0281931-RELATED"/>
    <property type="match status" value="1"/>
</dbReference>
<comment type="subcellular location">
    <subcellularLocation>
        <location evidence="1">Cell membrane</location>
        <topology evidence="1">Single-pass type I membrane protein</topology>
    </subcellularLocation>
</comment>
<proteinExistence type="inferred from homology"/>
<dbReference type="PROSITE" id="PS00107">
    <property type="entry name" value="PROTEIN_KINASE_ATP"/>
    <property type="match status" value="1"/>
</dbReference>
<evidence type="ECO:0000256" key="3">
    <source>
        <dbReference type="ARBA" id="ARBA00010217"/>
    </source>
</evidence>
<evidence type="ECO:0000256" key="1">
    <source>
        <dbReference type="ARBA" id="ARBA00004251"/>
    </source>
</evidence>
<keyword evidence="6" id="KW-0732">Signal</keyword>
<keyword evidence="7 13" id="KW-0547">Nucleotide-binding</keyword>
<keyword evidence="4" id="KW-1003">Cell membrane</keyword>
<dbReference type="InterPro" id="IPR011009">
    <property type="entry name" value="Kinase-like_dom_sf"/>
</dbReference>
<sequence>MVNFIGADRFNGRDTCDISSSNMLFPQFYHNCYSIYLSHFIEHEEYESGYFTLKLIKAATQNFSPANRICKHERLYKGVLPNGVKVTVKQLHEHLMFKNEVKFLSTLRHPNLVRLFGHCTENNQQLLVYEYMENGCLSNALSGGNENVRKRLNWRTKMRICLGIANGLAFLHQKDELKAIIVHRNIQLPNIFLDKFLDPKISYFGLAKHFGADATHCTTAVRGSIEYNAPEYLKKGSITEKVDVFSFGVSIVLVLSTEKRSIDLERLDSDAILLNQAKGLHQKGDLLSLIDEDLTPSNSLKEATMLLDLAMLCTYESPELRRSMSEVVNILEGNTTMKTPPVDPLYAATFSCEDFMSVIGSASSSSSYTKLTSDGFVYNPCDDWDGDDASLSYQVASKVKEKNTRPELHNEGGEGNGKVEYAKLSVETQEMYETPAFSLRYIEVATRNFIPANKIGQGSFGSVYKGMVPNGKMIAVKQLSPESSAQGKVVFLHEVNTISTLRHPNIIRLLGHCVENNKHLLVYEYMENGCLDRAIFGLVNLKNKLSWPARLRIYPGIAKGLAYLHDENSKMKIVHRYIKLSNILLDKDLNP</sequence>
<organism evidence="15 16">
    <name type="scientific">Papaver somniferum</name>
    <name type="common">Opium poppy</name>
    <dbReference type="NCBI Taxonomy" id="3469"/>
    <lineage>
        <taxon>Eukaryota</taxon>
        <taxon>Viridiplantae</taxon>
        <taxon>Streptophyta</taxon>
        <taxon>Embryophyta</taxon>
        <taxon>Tracheophyta</taxon>
        <taxon>Spermatophyta</taxon>
        <taxon>Magnoliopsida</taxon>
        <taxon>Ranunculales</taxon>
        <taxon>Papaveraceae</taxon>
        <taxon>Papaveroideae</taxon>
        <taxon>Papaver</taxon>
    </lineage>
</organism>
<evidence type="ECO:0000313" key="15">
    <source>
        <dbReference type="EMBL" id="RZC43450.1"/>
    </source>
</evidence>
<evidence type="ECO:0000256" key="5">
    <source>
        <dbReference type="ARBA" id="ARBA00022692"/>
    </source>
</evidence>
<comment type="similarity">
    <text evidence="3">In the C-terminal section; belongs to the protein kinase superfamily. Ser/Thr protein kinase family.</text>
</comment>
<evidence type="ECO:0000256" key="9">
    <source>
        <dbReference type="ARBA" id="ARBA00022989"/>
    </source>
</evidence>
<keyword evidence="8 13" id="KW-0067">ATP-binding</keyword>
<evidence type="ECO:0000256" key="7">
    <source>
        <dbReference type="ARBA" id="ARBA00022741"/>
    </source>
</evidence>
<dbReference type="Pfam" id="PF07714">
    <property type="entry name" value="PK_Tyr_Ser-Thr"/>
    <property type="match status" value="2"/>
</dbReference>
<dbReference type="GO" id="GO:0005886">
    <property type="term" value="C:plasma membrane"/>
    <property type="evidence" value="ECO:0007669"/>
    <property type="project" value="UniProtKB-SubCell"/>
</dbReference>
<dbReference type="GO" id="GO:0002229">
    <property type="term" value="P:defense response to oomycetes"/>
    <property type="evidence" value="ECO:0007669"/>
    <property type="project" value="UniProtKB-ARBA"/>
</dbReference>
<evidence type="ECO:0000259" key="14">
    <source>
        <dbReference type="PROSITE" id="PS50011"/>
    </source>
</evidence>
<evidence type="ECO:0000256" key="2">
    <source>
        <dbReference type="ARBA" id="ARBA00008536"/>
    </source>
</evidence>
<evidence type="ECO:0000256" key="4">
    <source>
        <dbReference type="ARBA" id="ARBA00022475"/>
    </source>
</evidence>
<evidence type="ECO:0000256" key="11">
    <source>
        <dbReference type="ARBA" id="ARBA00023170"/>
    </source>
</evidence>
<evidence type="ECO:0000256" key="12">
    <source>
        <dbReference type="ARBA" id="ARBA00023180"/>
    </source>
</evidence>
<dbReference type="SUPFAM" id="SSF56112">
    <property type="entry name" value="Protein kinase-like (PK-like)"/>
    <property type="match status" value="2"/>
</dbReference>
<keyword evidence="10" id="KW-0472">Membrane</keyword>
<dbReference type="InterPro" id="IPR017441">
    <property type="entry name" value="Protein_kinase_ATP_BS"/>
</dbReference>
<keyword evidence="5" id="KW-0812">Transmembrane</keyword>
<dbReference type="InterPro" id="IPR001245">
    <property type="entry name" value="Ser-Thr/Tyr_kinase_cat_dom"/>
</dbReference>
<dbReference type="InterPro" id="IPR051824">
    <property type="entry name" value="LRR_Rcpt-Like_S/T_Kinase"/>
</dbReference>
<gene>
    <name evidence="15" type="ORF">C5167_036406</name>
</gene>
<dbReference type="Gene3D" id="3.30.200.20">
    <property type="entry name" value="Phosphorylase Kinase, domain 1"/>
    <property type="match status" value="2"/>
</dbReference>
<dbReference type="PANTHER" id="PTHR48006:SF60">
    <property type="entry name" value="PROTEIN KINASE DOMAIN-CONTAINING PROTEIN"/>
    <property type="match status" value="1"/>
</dbReference>
<evidence type="ECO:0000256" key="8">
    <source>
        <dbReference type="ARBA" id="ARBA00022840"/>
    </source>
</evidence>
<evidence type="ECO:0000256" key="10">
    <source>
        <dbReference type="ARBA" id="ARBA00023136"/>
    </source>
</evidence>
<dbReference type="Gene3D" id="1.10.510.10">
    <property type="entry name" value="Transferase(Phosphotransferase) domain 1"/>
    <property type="match status" value="2"/>
</dbReference>
<evidence type="ECO:0000256" key="13">
    <source>
        <dbReference type="PROSITE-ProRule" id="PRU10141"/>
    </source>
</evidence>
<dbReference type="Gramene" id="RZC43450">
    <property type="protein sequence ID" value="RZC43450"/>
    <property type="gene ID" value="C5167_036406"/>
</dbReference>
<dbReference type="AlphaFoldDB" id="A0A4Y7I6I5"/>
<feature type="domain" description="Protein kinase" evidence="14">
    <location>
        <begin position="1"/>
        <end position="337"/>
    </location>
</feature>
<feature type="domain" description="Protein kinase" evidence="14">
    <location>
        <begin position="449"/>
        <end position="591"/>
    </location>
</feature>
<name>A0A4Y7I6I5_PAPSO</name>
<evidence type="ECO:0000313" key="16">
    <source>
        <dbReference type="Proteomes" id="UP000316621"/>
    </source>
</evidence>
<dbReference type="PROSITE" id="PS50011">
    <property type="entry name" value="PROTEIN_KINASE_DOM"/>
    <property type="match status" value="2"/>
</dbReference>
<comment type="similarity">
    <text evidence="2">In the N-terminal section; belongs to the leguminous lectin family.</text>
</comment>
<feature type="binding site" evidence="13">
    <location>
        <position position="477"/>
    </location>
    <ligand>
        <name>ATP</name>
        <dbReference type="ChEBI" id="CHEBI:30616"/>
    </ligand>
</feature>
<dbReference type="GO" id="GO:0005524">
    <property type="term" value="F:ATP binding"/>
    <property type="evidence" value="ECO:0007669"/>
    <property type="project" value="UniProtKB-UniRule"/>
</dbReference>
<protein>
    <recommendedName>
        <fullName evidence="14">Protein kinase domain-containing protein</fullName>
    </recommendedName>
</protein>
<accession>A0A4Y7I6I5</accession>
<keyword evidence="9" id="KW-1133">Transmembrane helix</keyword>
<dbReference type="GO" id="GO:0004672">
    <property type="term" value="F:protein kinase activity"/>
    <property type="evidence" value="ECO:0007669"/>
    <property type="project" value="InterPro"/>
</dbReference>